<accession>A0ACC2L551</accession>
<reference evidence="1 2" key="1">
    <citation type="journal article" date="2022" name="Hortic Res">
        <title>A haplotype resolved chromosomal level avocado genome allows analysis of novel avocado genes.</title>
        <authorList>
            <person name="Nath O."/>
            <person name="Fletcher S.J."/>
            <person name="Hayward A."/>
            <person name="Shaw L.M."/>
            <person name="Masouleh A.K."/>
            <person name="Furtado A."/>
            <person name="Henry R.J."/>
            <person name="Mitter N."/>
        </authorList>
    </citation>
    <scope>NUCLEOTIDE SEQUENCE [LARGE SCALE GENOMIC DNA]</scope>
    <source>
        <strain evidence="2">cv. Hass</strain>
    </source>
</reference>
<sequence length="986" mass="111858">MGDRGSVSLVKKEGERLLDCLKDSNLGIITCLGWKGIGRWRIANYAAKIAKESQLFDVFLEVNLQRNDLGRQSKLQMKIAESLGIHYPTAEKIGEELKDRKFLLVIGGVDYHISMPIDLEEIGVPNVRRGSSSSYKVLLSKVIFVGKWENIKSDQELSIEVDIDRWIPSPSNVWGLFCEEVAFAANSPLTKGYFSVDTVLDCLLYSILSFNDHHYYSFAESRKWRMRYLIAEELIDGEMEKDKFFTEAMNSLMIDLADRSIIVSSDRLLLDQYKRSVIIIIARLGIGIAGRVENFRHRFWIESDSLPKEENDDDDDRGWRAIQRMSLIISSSKAKSLPLSPKCPNLSTLILRYDGSQPFELPPSFFHHMERLRVLDLSFSPIESLPSSLSSLSNLKLLALQSCTKLESLPISLQALTMLEHLVLSGCVSLKAIPNESFELMNRLQVLDLSKTQILSLPASVFNLHNLQKLLLRDCSALTSIEDNCFLSMSCLRVLDLSNATSLESLPSSLSSLINLKKLNLSHCTSLKTGVAPQSLQNLTSLEVLDLSYCVELEDIRDATFERMSPKLEQVRISNTQIPRRLSFRSCKSIKTLNLSSLDNLEALELLDLSDTELEVLDLTGSGSSLKHLDIFPLRCSDVLSKEQNWGDGGVGARIWVSDPDFFGWILECSDSFFDAACFSRFYIRISPYEEKKYMTMTMDEAQSIHLQMNPVVYKHIYSSHSQTHLFPHLTSRSTCSRHLEICGDNSFPQNVDELFAQTELITVLFNDIVETVSELWDAKELQKLKECRIGNCECMENIFSGNDPDHVILTSLEVIWASDLPELTTVCHGVYGGQSFAHLKHIYLKCCPKLATLFTSGVYLESLETLEIRFCSRLENVIQQEVAGGKGSMQNLRSLCLFHVPKLKSVCNSFLPQLEMVKVLRCPKLRKLPIQVGLLNHRTNGSCSTSSSLQVPDIRGEMEWWKNLEWDQQGDRDELFSHFRKWDDF</sequence>
<dbReference type="Proteomes" id="UP001234297">
    <property type="component" value="Chromosome 6"/>
</dbReference>
<evidence type="ECO:0000313" key="2">
    <source>
        <dbReference type="Proteomes" id="UP001234297"/>
    </source>
</evidence>
<organism evidence="1 2">
    <name type="scientific">Persea americana</name>
    <name type="common">Avocado</name>
    <dbReference type="NCBI Taxonomy" id="3435"/>
    <lineage>
        <taxon>Eukaryota</taxon>
        <taxon>Viridiplantae</taxon>
        <taxon>Streptophyta</taxon>
        <taxon>Embryophyta</taxon>
        <taxon>Tracheophyta</taxon>
        <taxon>Spermatophyta</taxon>
        <taxon>Magnoliopsida</taxon>
        <taxon>Magnoliidae</taxon>
        <taxon>Laurales</taxon>
        <taxon>Lauraceae</taxon>
        <taxon>Persea</taxon>
    </lineage>
</organism>
<name>A0ACC2L551_PERAE</name>
<protein>
    <submittedName>
        <fullName evidence="1">Uncharacterized protein</fullName>
    </submittedName>
</protein>
<dbReference type="EMBL" id="CM056814">
    <property type="protein sequence ID" value="KAJ8628450.1"/>
    <property type="molecule type" value="Genomic_DNA"/>
</dbReference>
<gene>
    <name evidence="1" type="ORF">MRB53_021757</name>
</gene>
<comment type="caution">
    <text evidence="1">The sequence shown here is derived from an EMBL/GenBank/DDBJ whole genome shotgun (WGS) entry which is preliminary data.</text>
</comment>
<evidence type="ECO:0000313" key="1">
    <source>
        <dbReference type="EMBL" id="KAJ8628450.1"/>
    </source>
</evidence>
<keyword evidence="2" id="KW-1185">Reference proteome</keyword>
<proteinExistence type="predicted"/>